<evidence type="ECO:0000256" key="4">
    <source>
        <dbReference type="ARBA" id="ARBA00012268"/>
    </source>
</evidence>
<dbReference type="Gene3D" id="2.60.40.10">
    <property type="entry name" value="Immunoglobulins"/>
    <property type="match status" value="1"/>
</dbReference>
<keyword evidence="9 14" id="KW-0326">Glycosidase</keyword>
<evidence type="ECO:0000256" key="7">
    <source>
        <dbReference type="ARBA" id="ARBA00022801"/>
    </source>
</evidence>
<keyword evidence="17" id="KW-1185">Reference proteome</keyword>
<feature type="domain" description="Glycosyl hydrolase family 13 catalytic" evidence="15">
    <location>
        <begin position="110"/>
        <end position="528"/>
    </location>
</feature>
<evidence type="ECO:0000256" key="5">
    <source>
        <dbReference type="ARBA" id="ARBA00015938"/>
    </source>
</evidence>
<evidence type="ECO:0000256" key="13">
    <source>
        <dbReference type="NCBIfam" id="TIGR02402"/>
    </source>
</evidence>
<dbReference type="InterPro" id="IPR014756">
    <property type="entry name" value="Ig_E-set"/>
</dbReference>
<dbReference type="EMBL" id="JABVEC010000066">
    <property type="protein sequence ID" value="MBC6471280.1"/>
    <property type="molecule type" value="Genomic_DNA"/>
</dbReference>
<dbReference type="InterPro" id="IPR006047">
    <property type="entry name" value="GH13_cat_dom"/>
</dbReference>
<evidence type="ECO:0000256" key="11">
    <source>
        <dbReference type="ARBA" id="ARBA00033284"/>
    </source>
</evidence>
<organism evidence="16 17">
    <name type="scientific">Actinomadura alba</name>
    <dbReference type="NCBI Taxonomy" id="406431"/>
    <lineage>
        <taxon>Bacteria</taxon>
        <taxon>Bacillati</taxon>
        <taxon>Actinomycetota</taxon>
        <taxon>Actinomycetes</taxon>
        <taxon>Streptosporangiales</taxon>
        <taxon>Thermomonosporaceae</taxon>
        <taxon>Actinomadura</taxon>
    </lineage>
</organism>
<dbReference type="SMART" id="SM00642">
    <property type="entry name" value="Aamy"/>
    <property type="match status" value="1"/>
</dbReference>
<dbReference type="PANTHER" id="PTHR43651:SF11">
    <property type="entry name" value="MALTO-OLIGOSYLTREHALOSE TREHALOHYDROLASE"/>
    <property type="match status" value="1"/>
</dbReference>
<comment type="similarity">
    <text evidence="3 14">Belongs to the glycosyl hydrolase 13 family.</text>
</comment>
<comment type="caution">
    <text evidence="16">The sequence shown here is derived from an EMBL/GenBank/DDBJ whole genome shotgun (WGS) entry which is preliminary data.</text>
</comment>
<evidence type="ECO:0000256" key="3">
    <source>
        <dbReference type="ARBA" id="ARBA00008061"/>
    </source>
</evidence>
<evidence type="ECO:0000256" key="1">
    <source>
        <dbReference type="ARBA" id="ARBA00004496"/>
    </source>
</evidence>
<evidence type="ECO:0000256" key="9">
    <source>
        <dbReference type="ARBA" id="ARBA00023295"/>
    </source>
</evidence>
<dbReference type="SUPFAM" id="SSF51445">
    <property type="entry name" value="(Trans)glycosidases"/>
    <property type="match status" value="1"/>
</dbReference>
<dbReference type="Pfam" id="PF00128">
    <property type="entry name" value="Alpha-amylase"/>
    <property type="match status" value="1"/>
</dbReference>
<evidence type="ECO:0000256" key="2">
    <source>
        <dbReference type="ARBA" id="ARBA00005199"/>
    </source>
</evidence>
<dbReference type="Gene3D" id="3.20.20.80">
    <property type="entry name" value="Glycosidases"/>
    <property type="match status" value="1"/>
</dbReference>
<dbReference type="PANTHER" id="PTHR43651">
    <property type="entry name" value="1,4-ALPHA-GLUCAN-BRANCHING ENZYME"/>
    <property type="match status" value="1"/>
</dbReference>
<dbReference type="InterPro" id="IPR044901">
    <property type="entry name" value="Trehalose_TreZ_E-set_sf"/>
</dbReference>
<comment type="subcellular location">
    <subcellularLocation>
        <location evidence="1">Cytoplasm</location>
    </subcellularLocation>
</comment>
<evidence type="ECO:0000256" key="14">
    <source>
        <dbReference type="PIRNR" id="PIRNR006337"/>
    </source>
</evidence>
<comment type="pathway">
    <text evidence="2 14">Glycan biosynthesis; trehalose biosynthesis.</text>
</comment>
<dbReference type="CDD" id="cd11325">
    <property type="entry name" value="AmyAc_GTHase"/>
    <property type="match status" value="1"/>
</dbReference>
<name>A0ABR7M3H3_9ACTN</name>
<dbReference type="Gene3D" id="1.10.10.760">
    <property type="entry name" value="E-set domains of sugar-utilizing enzymes"/>
    <property type="match status" value="1"/>
</dbReference>
<sequence length="602" mass="66461">MARPADRPVVRFRPRDEWSVRGPAGRRPGGGAVRYEVWAPAAETVEVESGAVRHPMAPAELTGWWAAEVQGDEGDEYGFLLDGEGPFPDPRSLWQPAGVHGLSRIYDHGRFAWTDVLWRGRPLAGSVLYELHIGTFTPEGTFDAAIERLDHLAELGVDAVQLMPVAAFAGRHGWGYDGVHLWAVHEPYGGPDGLKRFVDACHGRGLAVILDVVYNHLGPSGNYLGRYGPYFTDAYKTPWGPAVNVDRPGSDEVRAFIVENALMWLRDHHLDGLRLDAVHAIEDHRAVHLLEELADAVSRLKAQTGRELFLIAESDLNDPRLVTSPEAGGYGLDAQWNDDFHHALHSALTGERQGYYCDFGSLGALAKTLTGAFFHDGSWSTFRGRTHGRKVDRLRVPGHRFLGFLQNHDQVGNRAAGDRISAGLPPRLLKVGAGLLLTAPFTPMLFMGEEWGASTPWRYFTDHEEPELARSVSDGRRREFTSHGWAMEDVPDPQDPRTHRCSVLDWAEPGEPRHHELLEWYRALIALRRAWPELTDTCLAEVVVEHDEDSLVLHRGRLLVVANLGAEPGAPLPAGEVLLASAPDVRPGDPLPGTSLAVVRVA</sequence>
<evidence type="ECO:0000256" key="8">
    <source>
        <dbReference type="ARBA" id="ARBA00023277"/>
    </source>
</evidence>
<dbReference type="CDD" id="cd02853">
    <property type="entry name" value="E_set_MTHase_like_N"/>
    <property type="match status" value="1"/>
</dbReference>
<dbReference type="EC" id="3.2.1.141" evidence="4 13"/>
<dbReference type="Pfam" id="PF11941">
    <property type="entry name" value="DUF3459"/>
    <property type="match status" value="1"/>
</dbReference>
<dbReference type="Proteomes" id="UP000805614">
    <property type="component" value="Unassembled WGS sequence"/>
</dbReference>
<keyword evidence="6" id="KW-0963">Cytoplasm</keyword>
<dbReference type="SUPFAM" id="SSF81296">
    <property type="entry name" value="E set domains"/>
    <property type="match status" value="1"/>
</dbReference>
<accession>A0ABR7M3H3</accession>
<keyword evidence="7 14" id="KW-0378">Hydrolase</keyword>
<protein>
    <recommendedName>
        <fullName evidence="5 13">Malto-oligosyltrehalose trehalohydrolase</fullName>
        <shortName evidence="14">MTHase</shortName>
        <ecNumber evidence="4 13">3.2.1.141</ecNumber>
    </recommendedName>
    <alternativeName>
        <fullName evidence="11 14">4-alpha-D-((1-&gt;4)-alpha-D-glucano)trehalose trehalohydrolase</fullName>
    </alternativeName>
    <alternativeName>
        <fullName evidence="10 14">Maltooligosyl trehalose trehalohydrolase</fullName>
    </alternativeName>
</protein>
<dbReference type="InterPro" id="IPR012768">
    <property type="entry name" value="Trehalose_TreZ"/>
</dbReference>
<evidence type="ECO:0000256" key="12">
    <source>
        <dbReference type="ARBA" id="ARBA00034013"/>
    </source>
</evidence>
<comment type="catalytic activity">
    <reaction evidence="12 14">
        <text>hydrolysis of (1-&gt;4)-alpha-D-glucosidic linkage in 4-alpha-D-[(1-&gt;4)-alpha-D-glucanosyl]n trehalose to yield trehalose and (1-&gt;4)-alpha-D-glucan.</text>
        <dbReference type="EC" id="3.2.1.141"/>
    </reaction>
</comment>
<dbReference type="NCBIfam" id="TIGR02402">
    <property type="entry name" value="trehalose_TreZ"/>
    <property type="match status" value="1"/>
</dbReference>
<dbReference type="InterPro" id="IPR013783">
    <property type="entry name" value="Ig-like_fold"/>
</dbReference>
<reference evidence="16 17" key="1">
    <citation type="submission" date="2020-06" db="EMBL/GenBank/DDBJ databases">
        <title>Actinomadura xiongansis sp. nov., isolated from soil of Baiyangdian.</title>
        <authorList>
            <person name="Zhang X."/>
        </authorList>
    </citation>
    <scope>NUCLEOTIDE SEQUENCE [LARGE SCALE GENOMIC DNA]</scope>
    <source>
        <strain evidence="16 17">HBUM206468</strain>
    </source>
</reference>
<dbReference type="InterPro" id="IPR017853">
    <property type="entry name" value="GH"/>
</dbReference>
<evidence type="ECO:0000259" key="15">
    <source>
        <dbReference type="SMART" id="SM00642"/>
    </source>
</evidence>
<gene>
    <name evidence="16" type="primary">treZ</name>
    <name evidence="16" type="ORF">HKK74_38225</name>
</gene>
<evidence type="ECO:0000313" key="17">
    <source>
        <dbReference type="Proteomes" id="UP000805614"/>
    </source>
</evidence>
<proteinExistence type="inferred from homology"/>
<evidence type="ECO:0000256" key="6">
    <source>
        <dbReference type="ARBA" id="ARBA00022490"/>
    </source>
</evidence>
<evidence type="ECO:0000256" key="10">
    <source>
        <dbReference type="ARBA" id="ARBA00032057"/>
    </source>
</evidence>
<keyword evidence="8" id="KW-0119">Carbohydrate metabolism</keyword>
<evidence type="ECO:0000313" key="16">
    <source>
        <dbReference type="EMBL" id="MBC6471280.1"/>
    </source>
</evidence>
<dbReference type="InterPro" id="IPR022567">
    <property type="entry name" value="DUF3459"/>
</dbReference>
<dbReference type="PIRSF" id="PIRSF006337">
    <property type="entry name" value="Trehalose_TreZ"/>
    <property type="match status" value="1"/>
</dbReference>